<protein>
    <recommendedName>
        <fullName evidence="3">Heat shock 70 kDa protein 12A</fullName>
    </recommendedName>
</protein>
<reference evidence="1 2" key="1">
    <citation type="submission" date="2022-12" db="EMBL/GenBank/DDBJ databases">
        <title>Chromosome-level genome of Tegillarca granosa.</title>
        <authorList>
            <person name="Kim J."/>
        </authorList>
    </citation>
    <scope>NUCLEOTIDE SEQUENCE [LARGE SCALE GENOMIC DNA]</scope>
    <source>
        <strain evidence="1">Teg-2019</strain>
        <tissue evidence="1">Adductor muscle</tissue>
    </source>
</reference>
<dbReference type="Gene3D" id="3.90.640.10">
    <property type="entry name" value="Actin, Chain A, domain 4"/>
    <property type="match status" value="1"/>
</dbReference>
<dbReference type="SUPFAM" id="SSF53067">
    <property type="entry name" value="Actin-like ATPase domain"/>
    <property type="match status" value="2"/>
</dbReference>
<dbReference type="InterPro" id="IPR043129">
    <property type="entry name" value="ATPase_NBD"/>
</dbReference>
<evidence type="ECO:0000313" key="2">
    <source>
        <dbReference type="Proteomes" id="UP001217089"/>
    </source>
</evidence>
<proteinExistence type="predicted"/>
<dbReference type="Gene3D" id="3.30.420.40">
    <property type="match status" value="2"/>
</dbReference>
<name>A0ABQ9EDS9_TEGGR</name>
<evidence type="ECO:0008006" key="3">
    <source>
        <dbReference type="Google" id="ProtNLM"/>
    </source>
</evidence>
<organism evidence="1 2">
    <name type="scientific">Tegillarca granosa</name>
    <name type="common">Malaysian cockle</name>
    <name type="synonym">Anadara granosa</name>
    <dbReference type="NCBI Taxonomy" id="220873"/>
    <lineage>
        <taxon>Eukaryota</taxon>
        <taxon>Metazoa</taxon>
        <taxon>Spiralia</taxon>
        <taxon>Lophotrochozoa</taxon>
        <taxon>Mollusca</taxon>
        <taxon>Bivalvia</taxon>
        <taxon>Autobranchia</taxon>
        <taxon>Pteriomorphia</taxon>
        <taxon>Arcoida</taxon>
        <taxon>Arcoidea</taxon>
        <taxon>Arcidae</taxon>
        <taxon>Tegillarca</taxon>
    </lineage>
</organism>
<dbReference type="EMBL" id="JARBDR010000917">
    <property type="protein sequence ID" value="KAJ8303468.1"/>
    <property type="molecule type" value="Genomic_DNA"/>
</dbReference>
<evidence type="ECO:0000313" key="1">
    <source>
        <dbReference type="EMBL" id="KAJ8303468.1"/>
    </source>
</evidence>
<dbReference type="PANTHER" id="PTHR14187:SF5">
    <property type="entry name" value="HEAT SHOCK 70 KDA PROTEIN 12A"/>
    <property type="match status" value="1"/>
</dbReference>
<sequence>MDTDNRKLLSVAIDFGTTYSGYAYSTLDDFENNPTQIYANTDWPCTLGKANLSSKTPTSLLLDKDKKFKAFGYEADQQYLSLAEKKKHYEYYYFKRFKMTLHEKGLNEDSMIEDIMFKPVRALLVFSESIRYLKDQFLRKLDNTGLPIDKSEICWVLTVPAIWNDSAKRFMRTAAVEAGILPDQLKIGLEPECASIFCQHLKLCRDGKTICKPGPGTKSMVVDLGGGTADITVHEKLQNGKLMELYKASGVGRGGTAIDDEYVRFLTRIVGGPAMQKFRMEATAQYVEMLNDFEVTKRSIRSHEDSSVYVRLHPKLNEFCIEVNEEGVLEIIKDGNFPYKDKIGLVADKLEIDVQILKKLFDPVVEEIVEHIRDILSKDVAAGVSIILMVGGFSESTIVQDKIKEHFASENCRVIIPPETSLTVVKGATLFGHYPSVIASRITRYTYGVRTDEIFDGSKHSIEHLEKRHDKNYCTNIFDTFMEMDTSVEVGKRIEQKYHFDEFDGDCYLDVYVSNVRNPQYVTDKNCRLLKELNLGQMLPAAIGRRCNIVVEYIFGDTEVYIMVREKDSNFQFTSSFELKREETFTKEGNNKL</sequence>
<accession>A0ABQ9EDS9</accession>
<dbReference type="Proteomes" id="UP001217089">
    <property type="component" value="Unassembled WGS sequence"/>
</dbReference>
<gene>
    <name evidence="1" type="ORF">KUTeg_019864</name>
</gene>
<comment type="caution">
    <text evidence="1">The sequence shown here is derived from an EMBL/GenBank/DDBJ whole genome shotgun (WGS) entry which is preliminary data.</text>
</comment>
<dbReference type="CDD" id="cd10229">
    <property type="entry name" value="ASKHA_NBD_HSP70_HSPA12"/>
    <property type="match status" value="1"/>
</dbReference>
<keyword evidence="2" id="KW-1185">Reference proteome</keyword>
<dbReference type="PANTHER" id="PTHR14187">
    <property type="entry name" value="ALPHA KINASE/ELONGATION FACTOR 2 KINASE"/>
    <property type="match status" value="1"/>
</dbReference>